<dbReference type="AlphaFoldDB" id="A0A4P9WBU5"/>
<dbReference type="Proteomes" id="UP000269721">
    <property type="component" value="Unassembled WGS sequence"/>
</dbReference>
<dbReference type="InterPro" id="IPR027417">
    <property type="entry name" value="P-loop_NTPase"/>
</dbReference>
<reference evidence="2" key="1">
    <citation type="journal article" date="2018" name="Nat. Microbiol.">
        <title>Leveraging single-cell genomics to expand the fungal tree of life.</title>
        <authorList>
            <person name="Ahrendt S.R."/>
            <person name="Quandt C.A."/>
            <person name="Ciobanu D."/>
            <person name="Clum A."/>
            <person name="Salamov A."/>
            <person name="Andreopoulos B."/>
            <person name="Cheng J.F."/>
            <person name="Woyke T."/>
            <person name="Pelin A."/>
            <person name="Henrissat B."/>
            <person name="Reynolds N.K."/>
            <person name="Benny G.L."/>
            <person name="Smith M.E."/>
            <person name="James T.Y."/>
            <person name="Grigoriev I.V."/>
        </authorList>
    </citation>
    <scope>NUCLEOTIDE SEQUENCE [LARGE SCALE GENOMIC DNA]</scope>
</reference>
<dbReference type="PANTHER" id="PTHR18934">
    <property type="entry name" value="ATP-DEPENDENT RNA HELICASE"/>
    <property type="match status" value="1"/>
</dbReference>
<protein>
    <submittedName>
        <fullName evidence="1">Uncharacterized protein</fullName>
    </submittedName>
</protein>
<dbReference type="PANTHER" id="PTHR18934:SF85">
    <property type="entry name" value="ATP-DEPENDENT RNA HELICASE DHX8"/>
    <property type="match status" value="1"/>
</dbReference>
<dbReference type="Gene3D" id="3.40.50.300">
    <property type="entry name" value="P-loop containing nucleotide triphosphate hydrolases"/>
    <property type="match status" value="1"/>
</dbReference>
<dbReference type="GO" id="GO:0003723">
    <property type="term" value="F:RNA binding"/>
    <property type="evidence" value="ECO:0007669"/>
    <property type="project" value="TreeGrafter"/>
</dbReference>
<dbReference type="GO" id="GO:0004386">
    <property type="term" value="F:helicase activity"/>
    <property type="evidence" value="ECO:0007669"/>
    <property type="project" value="TreeGrafter"/>
</dbReference>
<evidence type="ECO:0000313" key="2">
    <source>
        <dbReference type="Proteomes" id="UP000269721"/>
    </source>
</evidence>
<dbReference type="GO" id="GO:0000390">
    <property type="term" value="P:spliceosomal complex disassembly"/>
    <property type="evidence" value="ECO:0007669"/>
    <property type="project" value="TreeGrafter"/>
</dbReference>
<sequence>EEGLAIRGAISCTQPRRVAAVSVPKRIAAEVGRRFALEVGCPIRFEGCTSPESTMRYTTDIVLLREFHVDSKLSKYLIG</sequence>
<gene>
    <name evidence="1" type="ORF">BDK51DRAFT_21534</name>
</gene>
<accession>A0A4P9WBU5</accession>
<keyword evidence="2" id="KW-1185">Reference proteome</keyword>
<evidence type="ECO:0000313" key="1">
    <source>
        <dbReference type="EMBL" id="RKO88638.1"/>
    </source>
</evidence>
<dbReference type="EMBL" id="KZ996585">
    <property type="protein sequence ID" value="RKO88638.1"/>
    <property type="molecule type" value="Genomic_DNA"/>
</dbReference>
<name>A0A4P9WBU5_9FUNG</name>
<dbReference type="GO" id="GO:0071013">
    <property type="term" value="C:catalytic step 2 spliceosome"/>
    <property type="evidence" value="ECO:0007669"/>
    <property type="project" value="TreeGrafter"/>
</dbReference>
<organism evidence="1 2">
    <name type="scientific">Blyttiomyces helicus</name>
    <dbReference type="NCBI Taxonomy" id="388810"/>
    <lineage>
        <taxon>Eukaryota</taxon>
        <taxon>Fungi</taxon>
        <taxon>Fungi incertae sedis</taxon>
        <taxon>Chytridiomycota</taxon>
        <taxon>Chytridiomycota incertae sedis</taxon>
        <taxon>Chytridiomycetes</taxon>
        <taxon>Chytridiomycetes incertae sedis</taxon>
        <taxon>Blyttiomyces</taxon>
    </lineage>
</organism>
<feature type="non-terminal residue" evidence="1">
    <location>
        <position position="1"/>
    </location>
</feature>
<dbReference type="OrthoDB" id="10253254at2759"/>
<dbReference type="SUPFAM" id="SSF52540">
    <property type="entry name" value="P-loop containing nucleoside triphosphate hydrolases"/>
    <property type="match status" value="1"/>
</dbReference>
<proteinExistence type="predicted"/>